<dbReference type="InterPro" id="IPR036388">
    <property type="entry name" value="WH-like_DNA-bd_sf"/>
</dbReference>
<keyword evidence="3" id="KW-0804">Transcription</keyword>
<dbReference type="Gene3D" id="1.10.10.10">
    <property type="entry name" value="Winged helix-like DNA-binding domain superfamily/Winged helix DNA-binding domain"/>
    <property type="match status" value="1"/>
</dbReference>
<proteinExistence type="predicted"/>
<dbReference type="Pfam" id="PF12802">
    <property type="entry name" value="MarR_2"/>
    <property type="match status" value="1"/>
</dbReference>
<dbReference type="RefSeq" id="WP_408624592.1">
    <property type="nucleotide sequence ID" value="NZ_JBEQCT010000007.1"/>
</dbReference>
<gene>
    <name evidence="5" type="ORF">ABUE30_13985</name>
</gene>
<dbReference type="PANTHER" id="PTHR42756:SF1">
    <property type="entry name" value="TRANSCRIPTIONAL REPRESSOR OF EMRAB OPERON"/>
    <property type="match status" value="1"/>
</dbReference>
<dbReference type="PROSITE" id="PS50995">
    <property type="entry name" value="HTH_MARR_2"/>
    <property type="match status" value="1"/>
</dbReference>
<dbReference type="PROSITE" id="PS01117">
    <property type="entry name" value="HTH_MARR_1"/>
    <property type="match status" value="1"/>
</dbReference>
<evidence type="ECO:0000256" key="3">
    <source>
        <dbReference type="ARBA" id="ARBA00023163"/>
    </source>
</evidence>
<dbReference type="Proteomes" id="UP001629953">
    <property type="component" value="Unassembled WGS sequence"/>
</dbReference>
<evidence type="ECO:0000259" key="4">
    <source>
        <dbReference type="PROSITE" id="PS50995"/>
    </source>
</evidence>
<keyword evidence="1" id="KW-0805">Transcription regulation</keyword>
<dbReference type="InterPro" id="IPR036390">
    <property type="entry name" value="WH_DNA-bd_sf"/>
</dbReference>
<evidence type="ECO:0000313" key="6">
    <source>
        <dbReference type="Proteomes" id="UP001629953"/>
    </source>
</evidence>
<evidence type="ECO:0000313" key="5">
    <source>
        <dbReference type="EMBL" id="MFM2486158.1"/>
    </source>
</evidence>
<keyword evidence="6" id="KW-1185">Reference proteome</keyword>
<comment type="caution">
    <text evidence="5">The sequence shown here is derived from an EMBL/GenBank/DDBJ whole genome shotgun (WGS) entry which is preliminary data.</text>
</comment>
<evidence type="ECO:0000256" key="1">
    <source>
        <dbReference type="ARBA" id="ARBA00023015"/>
    </source>
</evidence>
<dbReference type="SMART" id="SM00347">
    <property type="entry name" value="HTH_MARR"/>
    <property type="match status" value="1"/>
</dbReference>
<keyword evidence="2" id="KW-0238">DNA-binding</keyword>
<dbReference type="PANTHER" id="PTHR42756">
    <property type="entry name" value="TRANSCRIPTIONAL REGULATOR, MARR"/>
    <property type="match status" value="1"/>
</dbReference>
<dbReference type="InterPro" id="IPR023187">
    <property type="entry name" value="Tscrpt_reg_MarR-type_CS"/>
</dbReference>
<reference evidence="5 6" key="1">
    <citation type="journal article" date="2013" name="Int. J. Syst. Evol. Microbiol.">
        <title>Celerinatantimonas yamalensis sp. nov., a cold-adapted diazotrophic bacterium from a cold permafrost brine.</title>
        <authorList>
            <person name="Shcherbakova V."/>
            <person name="Chuvilskaya N."/>
            <person name="Rivkina E."/>
            <person name="Demidov N."/>
            <person name="Uchaeva V."/>
            <person name="Suetin S."/>
            <person name="Suzina N."/>
            <person name="Gilichinsky D."/>
        </authorList>
    </citation>
    <scope>NUCLEOTIDE SEQUENCE [LARGE SCALE GENOMIC DNA]</scope>
    <source>
        <strain evidence="5 6">C7</strain>
    </source>
</reference>
<sequence length="144" mass="16488">MDHALGEKLGRVSRLWHSVADRCLHPLGLSHPRWTALWKLSHLDGEVTQKRLAEALQIELASLMRTLGQLEQQGYIHRQISQHDKRARIVLLTESGSLILGEIEQRILTIRQALLVDIDQLQLQQFEQVLEHIASNALQLDKTI</sequence>
<feature type="domain" description="HTH marR-type" evidence="4">
    <location>
        <begin position="2"/>
        <end position="135"/>
    </location>
</feature>
<name>A0ABW9GAC9_9GAMM</name>
<organism evidence="5 6">
    <name type="scientific">Celerinatantimonas yamalensis</name>
    <dbReference type="NCBI Taxonomy" id="559956"/>
    <lineage>
        <taxon>Bacteria</taxon>
        <taxon>Pseudomonadati</taxon>
        <taxon>Pseudomonadota</taxon>
        <taxon>Gammaproteobacteria</taxon>
        <taxon>Celerinatantimonadaceae</taxon>
        <taxon>Celerinatantimonas</taxon>
    </lineage>
</organism>
<dbReference type="EMBL" id="JBEQCT010000007">
    <property type="protein sequence ID" value="MFM2486158.1"/>
    <property type="molecule type" value="Genomic_DNA"/>
</dbReference>
<dbReference type="PRINTS" id="PR00598">
    <property type="entry name" value="HTHMARR"/>
</dbReference>
<dbReference type="InterPro" id="IPR000835">
    <property type="entry name" value="HTH_MarR-typ"/>
</dbReference>
<evidence type="ECO:0000256" key="2">
    <source>
        <dbReference type="ARBA" id="ARBA00023125"/>
    </source>
</evidence>
<accession>A0ABW9GAC9</accession>
<dbReference type="SUPFAM" id="SSF46785">
    <property type="entry name" value="Winged helix' DNA-binding domain"/>
    <property type="match status" value="1"/>
</dbReference>
<protein>
    <submittedName>
        <fullName evidence="5">MarR family transcriptional regulator</fullName>
    </submittedName>
</protein>